<feature type="compositionally biased region" description="Low complexity" evidence="1">
    <location>
        <begin position="189"/>
        <end position="199"/>
    </location>
</feature>
<comment type="caution">
    <text evidence="2">The sequence shown here is derived from an EMBL/GenBank/DDBJ whole genome shotgun (WGS) entry which is preliminary data.</text>
</comment>
<proteinExistence type="predicted"/>
<protein>
    <submittedName>
        <fullName evidence="2">WGS project CAEQ00000000 data, annotated contig 1940</fullName>
    </submittedName>
</protein>
<feature type="region of interest" description="Disordered" evidence="1">
    <location>
        <begin position="308"/>
        <end position="337"/>
    </location>
</feature>
<dbReference type="VEuPathDB" id="TriTrypDB:TcIL3000_0_47780"/>
<feature type="compositionally biased region" description="Basic and acidic residues" evidence="1">
    <location>
        <begin position="378"/>
        <end position="392"/>
    </location>
</feature>
<dbReference type="Proteomes" id="UP000000702">
    <property type="component" value="Unassembled WGS sequence"/>
</dbReference>
<gene>
    <name evidence="2" type="ORF">TCIL3000_0_47780</name>
</gene>
<name>F9WA58_TRYCI</name>
<feature type="region of interest" description="Disordered" evidence="1">
    <location>
        <begin position="1027"/>
        <end position="1069"/>
    </location>
</feature>
<feature type="region of interest" description="Disordered" evidence="1">
    <location>
        <begin position="632"/>
        <end position="651"/>
    </location>
</feature>
<organism evidence="2 3">
    <name type="scientific">Trypanosoma congolense (strain IL3000)</name>
    <dbReference type="NCBI Taxonomy" id="1068625"/>
    <lineage>
        <taxon>Eukaryota</taxon>
        <taxon>Discoba</taxon>
        <taxon>Euglenozoa</taxon>
        <taxon>Kinetoplastea</taxon>
        <taxon>Metakinetoplastina</taxon>
        <taxon>Trypanosomatida</taxon>
        <taxon>Trypanosomatidae</taxon>
        <taxon>Trypanosoma</taxon>
        <taxon>Nannomonas</taxon>
    </lineage>
</organism>
<feature type="region of interest" description="Disordered" evidence="1">
    <location>
        <begin position="189"/>
        <end position="218"/>
    </location>
</feature>
<evidence type="ECO:0000256" key="1">
    <source>
        <dbReference type="SAM" id="MobiDB-lite"/>
    </source>
</evidence>
<evidence type="ECO:0000313" key="3">
    <source>
        <dbReference type="Proteomes" id="UP000000702"/>
    </source>
</evidence>
<feature type="non-terminal residue" evidence="2">
    <location>
        <position position="1285"/>
    </location>
</feature>
<evidence type="ECO:0000313" key="2">
    <source>
        <dbReference type="EMBL" id="CCD14114.1"/>
    </source>
</evidence>
<feature type="compositionally biased region" description="Basic and acidic residues" evidence="1">
    <location>
        <begin position="1033"/>
        <end position="1057"/>
    </location>
</feature>
<feature type="region of interest" description="Disordered" evidence="1">
    <location>
        <begin position="378"/>
        <end position="421"/>
    </location>
</feature>
<dbReference type="OMA" id="IMAPRAD"/>
<accession>F9WA58</accession>
<sequence>MSLVLPIRSERPAPIPPQGKSSRGAFRTNLAQGTEMEAISQSRYEALREFHGFEMIVESKKGLKSDVGLVFSDDGSVEMSSQHTDESAMAEELDFRAPVCGPLDDAREELEGMTLHAGKHRMHDIWREDTREAILGGDDEVLELKRGKPRFSLHFSPILDGGLDCDTPETIMDELFRVKVRMEQIKARQASRAKSASRSTGANQGLTPDVEPFFSDEESDFDPDRYVGPLLHRSTTPSSGIDVLLMQQRQQEVCGSALRHIFPDHESLQEAAKLMEYSVQAGNPDIVACIKRCREEQKRHYPTREIGVFSAPKTDGGNTADATVEPAPSHSCKVEHPSPETLARLVAESLPTIPKELREELQNQRRLLEQLSAAQKESLRRLEKQQQDEVQRHHTASRTDPPRAPRFPETCRATEPSSTLGTLQHSRLEAPLPLIHIAPTVPEAPAHMQRPVPPAHVVQEELQRLHKQYELILRDERKAWADIMQKQKRTYEAERRAAIEATRTAVMSSQLKAAEEMQRLFSEQEARQRQMQSESQLQRHRIMRNTASTAKSKVNSSQVLGSNAAPGKGLKQTPYSQHRAPRRKARPLPPRGKVAICKERVASREEGGEKEGIGAQTCRAVKGLYNVVFPSNEGGEVTNSQRGSPEPVKGHDKLEEVVMLSDEEPEDADRNGSQGQRRNRIIGSQRRPTAAGIDTRGRRGSAPAVTKGEPTTPTISDDQHKMSVADASEGNIIPSSYAFDVRKGKSSKSFAFENTAASLLASSSSTPRETALNFRPFDGGFARMFADSDAAAAMGDASACGRREAEALFMPGVVVLGDVLSPAEVAQQRSIKSAFDTNLYVPSPADHSGGHGLKRPCDIYFYGIERHELTPRCEAELRVAEAQSRLQARRRLEKIKALSLDYGTQKFGEAFDSAQLGRREDKRLSEILSNEVVRCVIEQATEGDLLSGLMQLIEQELVRAEINRILGGDEISLEKDMKQGEEFFTVEASQGLKTGSFFGTSVHESLTREDTLLRYIEEGLLKILAEQPEVEEEKGGEKSESVEEGDNKREENEKDTPQEVLLPLAPPSTADMENTVPEMVPQWVHEVVRAGDDPLRSPAGEVEAVNDRQLRAQGVGEQDQQHQANNGGNSNLTEDCAGGGAEEKSAVVVAVEGAAGDTTIVSEKNGSGSTIKIILDLAPITQFVAAARLQPREVEPVVEHLCVPPPTMQGLRVMSEERRLSCSTEDEALPLEAINLPPVTISYAGSHVHVEKTPVPPRGVQLLHEEMNNLPTVQSSCVPLFPPCP</sequence>
<feature type="region of interest" description="Disordered" evidence="1">
    <location>
        <begin position="1"/>
        <end position="25"/>
    </location>
</feature>
<feature type="compositionally biased region" description="Polar residues" evidence="1">
    <location>
        <begin position="547"/>
        <end position="561"/>
    </location>
</feature>
<feature type="region of interest" description="Disordered" evidence="1">
    <location>
        <begin position="661"/>
        <end position="718"/>
    </location>
</feature>
<keyword evidence="3" id="KW-1185">Reference proteome</keyword>
<dbReference type="EMBL" id="CAEQ01001397">
    <property type="protein sequence ID" value="CCD14114.1"/>
    <property type="molecule type" value="Genomic_DNA"/>
</dbReference>
<reference evidence="3" key="1">
    <citation type="submission" date="2011-07" db="EMBL/GenBank/DDBJ databases">
        <title>Divergent evolution of antigenic variation in African trypanosomes.</title>
        <authorList>
            <person name="Jackson A.P."/>
            <person name="Berry A."/>
            <person name="Allison H.C."/>
            <person name="Burton P."/>
            <person name="Anderson J."/>
            <person name="Aslett M."/>
            <person name="Brown R."/>
            <person name="Corton N."/>
            <person name="Harris D."/>
            <person name="Hauser H."/>
            <person name="Gamble J."/>
            <person name="Gilderthorp R."/>
            <person name="McQuillan J."/>
            <person name="Quail M.A."/>
            <person name="Sanders M."/>
            <person name="Van Tonder A."/>
            <person name="Ginger M.L."/>
            <person name="Donelson J.E."/>
            <person name="Field M.C."/>
            <person name="Barry J.D."/>
            <person name="Berriman M."/>
            <person name="Hertz-Fowler C."/>
        </authorList>
    </citation>
    <scope>NUCLEOTIDE SEQUENCE [LARGE SCALE GENOMIC DNA]</scope>
    <source>
        <strain evidence="3">IL3000</strain>
    </source>
</reference>
<feature type="region of interest" description="Disordered" evidence="1">
    <location>
        <begin position="547"/>
        <end position="593"/>
    </location>
</feature>
<reference evidence="2 3" key="2">
    <citation type="journal article" date="2012" name="Proc. Natl. Acad. Sci. U.S.A.">
        <title>Antigenic diversity is generated by distinct evolutionary mechanisms in African trypanosome species.</title>
        <authorList>
            <person name="Jackson A.P."/>
            <person name="Berry A."/>
            <person name="Aslett M."/>
            <person name="Allison H.C."/>
            <person name="Burton P."/>
            <person name="Vavrova-Anderson J."/>
            <person name="Brown R."/>
            <person name="Browne H."/>
            <person name="Corton N."/>
            <person name="Hauser H."/>
            <person name="Gamble J."/>
            <person name="Gilderthorp R."/>
            <person name="Marcello L."/>
            <person name="McQuillan J."/>
            <person name="Otto T.D."/>
            <person name="Quail M.A."/>
            <person name="Sanders M.J."/>
            <person name="van Tonder A."/>
            <person name="Ginger M.L."/>
            <person name="Field M.C."/>
            <person name="Barry J.D."/>
            <person name="Hertz-Fowler C."/>
            <person name="Berriman M."/>
        </authorList>
    </citation>
    <scope>NUCLEOTIDE SEQUENCE [LARGE SCALE GENOMIC DNA]</scope>
    <source>
        <strain evidence="2 3">IL3000</strain>
    </source>
</reference>